<keyword evidence="1" id="KW-0812">Transmembrane</keyword>
<dbReference type="Proteomes" id="UP000031760">
    <property type="component" value="Chromosome"/>
</dbReference>
<dbReference type="OrthoDB" id="982493at2"/>
<protein>
    <recommendedName>
        <fullName evidence="4">Exosortase F-associated protein</fullName>
    </recommendedName>
</protein>
<feature type="transmembrane region" description="Helical" evidence="1">
    <location>
        <begin position="123"/>
        <end position="140"/>
    </location>
</feature>
<evidence type="ECO:0008006" key="4">
    <source>
        <dbReference type="Google" id="ProtNLM"/>
    </source>
</evidence>
<name>W8VPZ7_9FLAO</name>
<evidence type="ECO:0000313" key="3">
    <source>
        <dbReference type="Proteomes" id="UP000031760"/>
    </source>
</evidence>
<dbReference type="EMBL" id="AP014548">
    <property type="protein sequence ID" value="BAO55364.1"/>
    <property type="molecule type" value="Genomic_DNA"/>
</dbReference>
<keyword evidence="1" id="KW-0472">Membrane</keyword>
<feature type="transmembrane region" description="Helical" evidence="1">
    <location>
        <begin position="54"/>
        <end position="77"/>
    </location>
</feature>
<keyword evidence="1" id="KW-1133">Transmembrane helix</keyword>
<evidence type="ECO:0000256" key="1">
    <source>
        <dbReference type="SAM" id="Phobius"/>
    </source>
</evidence>
<accession>W8VPZ7</accession>
<proteinExistence type="predicted"/>
<reference evidence="2 3" key="1">
    <citation type="journal article" date="2014" name="Proc. Natl. Acad. Sci. U.S.A.">
        <title>Functional characterization of flavobacteria rhodopsins reveals a unique class of light-driven chloride pump in bacteria.</title>
        <authorList>
            <person name="Yoshizawa S."/>
            <person name="Kumagai Y."/>
            <person name="Kim H."/>
            <person name="Ogura Y."/>
            <person name="Hayashi T."/>
            <person name="Iwasaki W."/>
            <person name="DeLong E.F."/>
            <person name="Kogure K."/>
        </authorList>
    </citation>
    <scope>NUCLEOTIDE SEQUENCE [LARGE SCALE GENOMIC DNA]</scope>
    <source>
        <strain evidence="2 3">S1-08</strain>
    </source>
</reference>
<dbReference type="InterPro" id="IPR026414">
    <property type="entry name" value="ExosoTase_F-assoc_memb"/>
</dbReference>
<evidence type="ECO:0000313" key="2">
    <source>
        <dbReference type="EMBL" id="BAO55364.1"/>
    </source>
</evidence>
<dbReference type="KEGG" id="nmf:NMS_1355"/>
<gene>
    <name evidence="2" type="ORF">NMS_1355</name>
</gene>
<organism evidence="2 3">
    <name type="scientific">Nonlabens marinus S1-08</name>
    <dbReference type="NCBI Taxonomy" id="1454201"/>
    <lineage>
        <taxon>Bacteria</taxon>
        <taxon>Pseudomonadati</taxon>
        <taxon>Bacteroidota</taxon>
        <taxon>Flavobacteriia</taxon>
        <taxon>Flavobacteriales</taxon>
        <taxon>Flavobacteriaceae</taxon>
        <taxon>Nonlabens</taxon>
    </lineage>
</organism>
<feature type="transmembrane region" description="Helical" evidence="1">
    <location>
        <begin position="89"/>
        <end position="108"/>
    </location>
</feature>
<dbReference type="AlphaFoldDB" id="W8VPZ7"/>
<dbReference type="HOGENOM" id="CLU_147286_0_0_10"/>
<sequence length="147" mass="17016">MMGKRIRSSIAVIIALLLLVAIRFFETALFYDPLHDYFHDNFQALPFPEVEWGSLLASYTARYVLNSAISLVILWFLYKSKAYLKAGLWVYLFSFVLLMAVLVVLLQGNSDLAKMALFYTRRFLIHPIFLFILVAGCYYLKTHKTDS</sequence>
<dbReference type="NCBIfam" id="TIGR04127">
    <property type="entry name" value="flavo_near_exo"/>
    <property type="match status" value="1"/>
</dbReference>
<dbReference type="STRING" id="1454201.NMS_1355"/>
<keyword evidence="3" id="KW-1185">Reference proteome</keyword>